<dbReference type="InterPro" id="IPR000560">
    <property type="entry name" value="His_Pase_clade-2"/>
</dbReference>
<evidence type="ECO:0000256" key="2">
    <source>
        <dbReference type="SAM" id="MobiDB-lite"/>
    </source>
</evidence>
<keyword evidence="3" id="KW-1133">Transmembrane helix</keyword>
<feature type="region of interest" description="Disordered" evidence="2">
    <location>
        <begin position="401"/>
        <end position="422"/>
    </location>
</feature>
<dbReference type="CDD" id="cd07061">
    <property type="entry name" value="HP_HAP_like"/>
    <property type="match status" value="1"/>
</dbReference>
<evidence type="ECO:0000256" key="1">
    <source>
        <dbReference type="ARBA" id="ARBA00005375"/>
    </source>
</evidence>
<evidence type="ECO:0008006" key="7">
    <source>
        <dbReference type="Google" id="ProtNLM"/>
    </source>
</evidence>
<dbReference type="PANTHER" id="PTHR11567">
    <property type="entry name" value="ACID PHOSPHATASE-RELATED"/>
    <property type="match status" value="1"/>
</dbReference>
<protein>
    <recommendedName>
        <fullName evidence="7">Phosphoglycerate mutase-like protein</fullName>
    </recommendedName>
</protein>
<evidence type="ECO:0000313" key="5">
    <source>
        <dbReference type="EMBL" id="KAL2041863.1"/>
    </source>
</evidence>
<dbReference type="Gene3D" id="3.40.50.1240">
    <property type="entry name" value="Phosphoglycerate mutase-like"/>
    <property type="match status" value="1"/>
</dbReference>
<dbReference type="InterPro" id="IPR029033">
    <property type="entry name" value="His_PPase_superfam"/>
</dbReference>
<gene>
    <name evidence="5" type="ORF">N7G274_005648</name>
</gene>
<reference evidence="5 6" key="1">
    <citation type="submission" date="2024-09" db="EMBL/GenBank/DDBJ databases">
        <title>Rethinking Asexuality: The Enigmatic Case of Functional Sexual Genes in Lepraria (Stereocaulaceae).</title>
        <authorList>
            <person name="Doellman M."/>
            <person name="Sun Y."/>
            <person name="Barcenas-Pena A."/>
            <person name="Lumbsch H.T."/>
            <person name="Grewe F."/>
        </authorList>
    </citation>
    <scope>NUCLEOTIDE SEQUENCE [LARGE SCALE GENOMIC DNA]</scope>
    <source>
        <strain evidence="5 6">Mercado 3170</strain>
    </source>
</reference>
<comment type="similarity">
    <text evidence="1">Belongs to the histidine acid phosphatase family.</text>
</comment>
<evidence type="ECO:0000313" key="6">
    <source>
        <dbReference type="Proteomes" id="UP001590950"/>
    </source>
</evidence>
<dbReference type="EMBL" id="JBEFKJ010000016">
    <property type="protein sequence ID" value="KAL2041863.1"/>
    <property type="molecule type" value="Genomic_DNA"/>
</dbReference>
<keyword evidence="3" id="KW-0812">Transmembrane</keyword>
<accession>A0ABR4A846</accession>
<comment type="caution">
    <text evidence="5">The sequence shown here is derived from an EMBL/GenBank/DDBJ whole genome shotgun (WGS) entry which is preliminary data.</text>
</comment>
<keyword evidence="4" id="KW-0732">Signal</keyword>
<dbReference type="Proteomes" id="UP001590950">
    <property type="component" value="Unassembled WGS sequence"/>
</dbReference>
<evidence type="ECO:0000256" key="4">
    <source>
        <dbReference type="SAM" id="SignalP"/>
    </source>
</evidence>
<dbReference type="Pfam" id="PF00328">
    <property type="entry name" value="His_Phos_2"/>
    <property type="match status" value="1"/>
</dbReference>
<keyword evidence="6" id="KW-1185">Reference proteome</keyword>
<dbReference type="SUPFAM" id="SSF53254">
    <property type="entry name" value="Phosphoglycerate mutase-like"/>
    <property type="match status" value="1"/>
</dbReference>
<feature type="transmembrane region" description="Helical" evidence="3">
    <location>
        <begin position="427"/>
        <end position="456"/>
    </location>
</feature>
<feature type="compositionally biased region" description="Low complexity" evidence="2">
    <location>
        <begin position="402"/>
        <end position="422"/>
    </location>
</feature>
<feature type="chain" id="PRO_5047483476" description="Phosphoglycerate mutase-like protein" evidence="4">
    <location>
        <begin position="19"/>
        <end position="474"/>
    </location>
</feature>
<evidence type="ECO:0000256" key="3">
    <source>
        <dbReference type="SAM" id="Phobius"/>
    </source>
</evidence>
<sequence>MHPQTVLTLALLPSLSTAAETVLGVYIFSRHGDRTAKSTPPTILTDLGYSEVFSSGTWFRNHYIANGSPAQIHGIAPDIVKLSQITASSPLDSVLMPSALGFLQGLYPPVGSTLAQETLRNGTVVQAPLNGYQFIPVGVVSSGTLSEDTAWLQGSGNCANAIISSNNYFISPEYKTLDQSTRGFYTSLGPVINATIPADQTSFKNAFTIFDLINVAEIHNATIPSSDLLTNDTLTQLRTLADTHEFNLAYNASDPIRAIAGATLAAEVLQALNKTVAGAGKAPVTIQFGFYAQFQAFFGLADLTQTNPDFFGIPDYASTMTFELFTNAAPSPFPKPEDINVRFFFHNGTTGNNSAPVAYPLFGRTDNSLPWNDFVTGINKFAIGNQPAWCEACGNSTGVCASPSTSSSRSTSTGSGSSSSGGVSKAVAGVIGAMVTLAVILGVEAIVMLIAGLRLVKKNRLNAAMRQGSDTLKA</sequence>
<dbReference type="InterPro" id="IPR050645">
    <property type="entry name" value="Histidine_acid_phosphatase"/>
</dbReference>
<dbReference type="PANTHER" id="PTHR11567:SF142">
    <property type="entry name" value="PHOSPHOGLYCERATE MUTASE-LIKE PROTEIN"/>
    <property type="match status" value="1"/>
</dbReference>
<proteinExistence type="inferred from homology"/>
<name>A0ABR4A846_9LECA</name>
<feature type="signal peptide" evidence="4">
    <location>
        <begin position="1"/>
        <end position="18"/>
    </location>
</feature>
<keyword evidence="3" id="KW-0472">Membrane</keyword>
<organism evidence="5 6">
    <name type="scientific">Stereocaulon virgatum</name>
    <dbReference type="NCBI Taxonomy" id="373712"/>
    <lineage>
        <taxon>Eukaryota</taxon>
        <taxon>Fungi</taxon>
        <taxon>Dikarya</taxon>
        <taxon>Ascomycota</taxon>
        <taxon>Pezizomycotina</taxon>
        <taxon>Lecanoromycetes</taxon>
        <taxon>OSLEUM clade</taxon>
        <taxon>Lecanoromycetidae</taxon>
        <taxon>Lecanorales</taxon>
        <taxon>Lecanorineae</taxon>
        <taxon>Stereocaulaceae</taxon>
        <taxon>Stereocaulon</taxon>
    </lineage>
</organism>